<keyword evidence="6 7" id="KW-0472">Membrane</keyword>
<reference evidence="9" key="1">
    <citation type="submission" date="2021-01" db="EMBL/GenBank/DDBJ databases">
        <authorList>
            <person name="Corre E."/>
            <person name="Pelletier E."/>
            <person name="Niang G."/>
            <person name="Scheremetjew M."/>
            <person name="Finn R."/>
            <person name="Kale V."/>
            <person name="Holt S."/>
            <person name="Cochrane G."/>
            <person name="Meng A."/>
            <person name="Brown T."/>
            <person name="Cohen L."/>
        </authorList>
    </citation>
    <scope>NUCLEOTIDE SEQUENCE</scope>
    <source>
        <strain evidence="9">308</strain>
    </source>
</reference>
<dbReference type="Gene3D" id="1.20.1420.30">
    <property type="entry name" value="NCX, central ion-binding region"/>
    <property type="match status" value="2"/>
</dbReference>
<feature type="transmembrane region" description="Helical" evidence="7">
    <location>
        <begin position="83"/>
        <end position="106"/>
    </location>
</feature>
<sequence>MAEEEDISATPWGWTKLIFNSSIAIWALSIVTEERFVPALNVIAEYYSIPDSVAGATLMAAGASSPELFSSLIALFITHSELGVGTVVGSEIFNQLIITAGSIFYAKDNIIAIDKSAVLRELVFYFLSIVVFVLAVLDKRPSDDDETDMNHIYVHTNAAALMVFVYFLYVLTCANYDTILACLGVKKKASEFEPLTDGKNKRYGTISAQETAFVRRVDNKQSKTLSNENTGEELSSKVMVWTSMRQSLKLSMSSLLHSEVLPSEIHGLQEIEMEDDGTFSCFLWQQSRFYTKATRSYNAWQLRWFSFTEEEMTSFPDKASWESREHSYPKMSNVLVDEKNLLLKVSFASSSAKDLVLRAPNGDILKTVEDKVVKIMTAAGVSIDEVDNESVESTMSEDIENLIEWPTNGSLIEKLFFILFFPLRISIHYTNPDVRLDTSGDLPIVKSYFASISSVVWFVILSYIMVSSLETIGKLLGVPSSVIGVTVSAVGTSYPNLLASQASARAGLGNMALGNAFGSNVFNILVALGFPWLAYCLYTGKEYHGLKDEGISTEVFILLFFLVAYIIMIMMSGWVLYRYHAFICIWAYFGYLVYVIGSIFFDW</sequence>
<evidence type="ECO:0000256" key="2">
    <source>
        <dbReference type="ARBA" id="ARBA00005364"/>
    </source>
</evidence>
<feature type="transmembrane region" description="Helical" evidence="7">
    <location>
        <begin position="478"/>
        <end position="497"/>
    </location>
</feature>
<feature type="domain" description="Sodium/calcium exchanger membrane region" evidence="8">
    <location>
        <begin position="447"/>
        <end position="596"/>
    </location>
</feature>
<dbReference type="PANTHER" id="PTHR10846">
    <property type="entry name" value="SODIUM/POTASSIUM/CALCIUM EXCHANGER"/>
    <property type="match status" value="1"/>
</dbReference>
<keyword evidence="4 7" id="KW-0812">Transmembrane</keyword>
<dbReference type="Pfam" id="PF01699">
    <property type="entry name" value="Na_Ca_ex"/>
    <property type="match status" value="2"/>
</dbReference>
<evidence type="ECO:0000313" key="9">
    <source>
        <dbReference type="EMBL" id="CAD8878243.1"/>
    </source>
</evidence>
<name>A0A7S1B838_9STRA</name>
<dbReference type="GO" id="GO:0008273">
    <property type="term" value="F:calcium, potassium:sodium antiporter activity"/>
    <property type="evidence" value="ECO:0007669"/>
    <property type="project" value="TreeGrafter"/>
</dbReference>
<feature type="transmembrane region" description="Helical" evidence="7">
    <location>
        <begin position="152"/>
        <end position="171"/>
    </location>
</feature>
<dbReference type="PANTHER" id="PTHR10846:SF73">
    <property type="entry name" value="SODIUM_CALCIUM EXCHANGER MEMBRANE REGION DOMAIN-CONTAINING PROTEIN"/>
    <property type="match status" value="1"/>
</dbReference>
<proteinExistence type="inferred from homology"/>
<feature type="transmembrane region" description="Helical" evidence="7">
    <location>
        <begin position="577"/>
        <end position="601"/>
    </location>
</feature>
<dbReference type="InterPro" id="IPR004837">
    <property type="entry name" value="NaCa_Exmemb"/>
</dbReference>
<dbReference type="AlphaFoldDB" id="A0A7S1B838"/>
<dbReference type="EMBL" id="HBFR01007531">
    <property type="protein sequence ID" value="CAD8878243.1"/>
    <property type="molecule type" value="Transcribed_RNA"/>
</dbReference>
<protein>
    <recommendedName>
        <fullName evidence="8">Sodium/calcium exchanger membrane region domain-containing protein</fullName>
    </recommendedName>
</protein>
<dbReference type="NCBIfam" id="TIGR00367">
    <property type="entry name" value="calcium/sodium antiporter"/>
    <property type="match status" value="1"/>
</dbReference>
<keyword evidence="5 7" id="KW-1133">Transmembrane helix</keyword>
<evidence type="ECO:0000256" key="3">
    <source>
        <dbReference type="ARBA" id="ARBA00022449"/>
    </source>
</evidence>
<feature type="transmembrane region" description="Helical" evidence="7">
    <location>
        <begin position="447"/>
        <end position="466"/>
    </location>
</feature>
<dbReference type="InterPro" id="IPR004481">
    <property type="entry name" value="K/Na/Ca-exchanger"/>
</dbReference>
<feature type="transmembrane region" description="Helical" evidence="7">
    <location>
        <begin position="517"/>
        <end position="538"/>
    </location>
</feature>
<dbReference type="InterPro" id="IPR044880">
    <property type="entry name" value="NCX_ion-bd_dom_sf"/>
</dbReference>
<organism evidence="9">
    <name type="scientific">Corethron hystrix</name>
    <dbReference type="NCBI Taxonomy" id="216773"/>
    <lineage>
        <taxon>Eukaryota</taxon>
        <taxon>Sar</taxon>
        <taxon>Stramenopiles</taxon>
        <taxon>Ochrophyta</taxon>
        <taxon>Bacillariophyta</taxon>
        <taxon>Coscinodiscophyceae</taxon>
        <taxon>Corethrophycidae</taxon>
        <taxon>Corethrales</taxon>
        <taxon>Corethraceae</taxon>
        <taxon>Corethron</taxon>
    </lineage>
</organism>
<evidence type="ECO:0000256" key="5">
    <source>
        <dbReference type="ARBA" id="ARBA00022989"/>
    </source>
</evidence>
<dbReference type="GO" id="GO:0005886">
    <property type="term" value="C:plasma membrane"/>
    <property type="evidence" value="ECO:0007669"/>
    <property type="project" value="TreeGrafter"/>
</dbReference>
<feature type="transmembrane region" description="Helical" evidence="7">
    <location>
        <begin position="550"/>
        <end position="571"/>
    </location>
</feature>
<evidence type="ECO:0000256" key="6">
    <source>
        <dbReference type="ARBA" id="ARBA00023136"/>
    </source>
</evidence>
<accession>A0A7S1B838</accession>
<gene>
    <name evidence="9" type="ORF">CHYS00102_LOCUS5427</name>
</gene>
<keyword evidence="3" id="KW-0813">Transport</keyword>
<evidence type="ECO:0000259" key="8">
    <source>
        <dbReference type="Pfam" id="PF01699"/>
    </source>
</evidence>
<comment type="similarity">
    <text evidence="2">Belongs to the Ca(2+):cation antiporter (CaCA) (TC 2.A.19) family. SLC24A subfamily.</text>
</comment>
<feature type="domain" description="Sodium/calcium exchanger membrane region" evidence="8">
    <location>
        <begin position="25"/>
        <end position="172"/>
    </location>
</feature>
<keyword evidence="3" id="KW-0050">Antiport</keyword>
<evidence type="ECO:0000256" key="7">
    <source>
        <dbReference type="SAM" id="Phobius"/>
    </source>
</evidence>
<evidence type="ECO:0000256" key="1">
    <source>
        <dbReference type="ARBA" id="ARBA00004141"/>
    </source>
</evidence>
<evidence type="ECO:0000256" key="4">
    <source>
        <dbReference type="ARBA" id="ARBA00022692"/>
    </source>
</evidence>
<dbReference type="GO" id="GO:0006874">
    <property type="term" value="P:intracellular calcium ion homeostasis"/>
    <property type="evidence" value="ECO:0007669"/>
    <property type="project" value="TreeGrafter"/>
</dbReference>
<comment type="subcellular location">
    <subcellularLocation>
        <location evidence="1">Membrane</location>
        <topology evidence="1">Multi-pass membrane protein</topology>
    </subcellularLocation>
</comment>
<dbReference type="GO" id="GO:0005262">
    <property type="term" value="F:calcium channel activity"/>
    <property type="evidence" value="ECO:0007669"/>
    <property type="project" value="TreeGrafter"/>
</dbReference>
<feature type="transmembrane region" description="Helical" evidence="7">
    <location>
        <begin position="118"/>
        <end position="137"/>
    </location>
</feature>